<organism evidence="1">
    <name type="scientific">Homalodisca liturata</name>
    <dbReference type="NCBI Taxonomy" id="320908"/>
    <lineage>
        <taxon>Eukaryota</taxon>
        <taxon>Metazoa</taxon>
        <taxon>Ecdysozoa</taxon>
        <taxon>Arthropoda</taxon>
        <taxon>Hexapoda</taxon>
        <taxon>Insecta</taxon>
        <taxon>Pterygota</taxon>
        <taxon>Neoptera</taxon>
        <taxon>Paraneoptera</taxon>
        <taxon>Hemiptera</taxon>
        <taxon>Auchenorrhyncha</taxon>
        <taxon>Membracoidea</taxon>
        <taxon>Cicadellidae</taxon>
        <taxon>Cicadellinae</taxon>
        <taxon>Proconiini</taxon>
        <taxon>Homalodisca</taxon>
    </lineage>
</organism>
<dbReference type="EMBL" id="GECU01016354">
    <property type="protein sequence ID" value="JAS91352.1"/>
    <property type="molecule type" value="Transcribed_RNA"/>
</dbReference>
<proteinExistence type="predicted"/>
<gene>
    <name evidence="1" type="ORF">g.57944</name>
</gene>
<evidence type="ECO:0000313" key="1">
    <source>
        <dbReference type="EMBL" id="JAS91352.1"/>
    </source>
</evidence>
<accession>A0A1B6IWS3</accession>
<sequence>MFHLLDITTFNSFFIYKEHLQSTSSFIEFRENLIKDLIGLPQTITHGRDLIKPKKTVRPGTAAIEPRLSHCMEKIPLPPNWKRSTSYYLRCRECYKNKIKKQTCYRCEGCDGNPPLCP</sequence>
<protein>
    <submittedName>
        <fullName evidence="1">Uncharacterized protein</fullName>
    </submittedName>
</protein>
<name>A0A1B6IWS3_9HEMI</name>
<dbReference type="AlphaFoldDB" id="A0A1B6IWS3"/>
<reference evidence="1" key="1">
    <citation type="submission" date="2015-11" db="EMBL/GenBank/DDBJ databases">
        <title>De novo transcriptome assembly of four potential Pierce s Disease insect vectors from Arizona vineyards.</title>
        <authorList>
            <person name="Tassone E.E."/>
        </authorList>
    </citation>
    <scope>NUCLEOTIDE SEQUENCE</scope>
</reference>
<feature type="non-terminal residue" evidence="1">
    <location>
        <position position="118"/>
    </location>
</feature>